<dbReference type="OrthoDB" id="5801454at2"/>
<dbReference type="RefSeq" id="WP_008736214.1">
    <property type="nucleotide sequence ID" value="NZ_CP004387.1"/>
</dbReference>
<accession>A0A0B4XJE4</accession>
<keyword evidence="3" id="KW-1185">Reference proteome</keyword>
<name>A0A0B4XJE4_9GAMM</name>
<feature type="signal peptide" evidence="1">
    <location>
        <begin position="1"/>
        <end position="20"/>
    </location>
</feature>
<dbReference type="InterPro" id="IPR025113">
    <property type="entry name" value="TRL-like"/>
</dbReference>
<evidence type="ECO:0000313" key="2">
    <source>
        <dbReference type="EMBL" id="AJD46683.1"/>
    </source>
</evidence>
<dbReference type="STRING" id="391936.S7S_01295"/>
<dbReference type="AlphaFoldDB" id="A0A0B4XJE4"/>
<feature type="chain" id="PRO_5002111232" description="TRL-like protein family" evidence="1">
    <location>
        <begin position="21"/>
        <end position="103"/>
    </location>
</feature>
<dbReference type="PROSITE" id="PS51257">
    <property type="entry name" value="PROKAR_LIPOPROTEIN"/>
    <property type="match status" value="1"/>
</dbReference>
<keyword evidence="1" id="KW-0732">Signal</keyword>
<proteinExistence type="predicted"/>
<dbReference type="EMBL" id="CP004387">
    <property type="protein sequence ID" value="AJD46683.1"/>
    <property type="molecule type" value="Genomic_DNA"/>
</dbReference>
<dbReference type="KEGG" id="apac:S7S_01295"/>
<evidence type="ECO:0000256" key="1">
    <source>
        <dbReference type="SAM" id="SignalP"/>
    </source>
</evidence>
<protein>
    <recommendedName>
        <fullName evidence="4">TRL-like protein family</fullName>
    </recommendedName>
</protein>
<sequence>MKKLLLPLAAMAMLSGCATATMPVTGLLYGNVKAPLTATAAPEQATRVGRASVRSILGIIASGDASIHTAARNGGIREIHYVDYESQNFFGVLSEFTVVVYGN</sequence>
<evidence type="ECO:0000313" key="3">
    <source>
        <dbReference type="Proteomes" id="UP000006764"/>
    </source>
</evidence>
<dbReference type="HOGENOM" id="CLU_176271_1_0_6"/>
<gene>
    <name evidence="2" type="ORF">S7S_01295</name>
</gene>
<dbReference type="Pfam" id="PF13146">
    <property type="entry name" value="TRL"/>
    <property type="match status" value="1"/>
</dbReference>
<dbReference type="Proteomes" id="UP000006764">
    <property type="component" value="Chromosome"/>
</dbReference>
<evidence type="ECO:0008006" key="4">
    <source>
        <dbReference type="Google" id="ProtNLM"/>
    </source>
</evidence>
<reference evidence="2 3" key="1">
    <citation type="journal article" date="2012" name="J. Bacteriol.">
        <title>Genome sequence of an alkane-degrading bacterium, Alcanivorax pacificus type strain W11-5, isolated from deep sea sediment.</title>
        <authorList>
            <person name="Lai Q."/>
            <person name="Shao Z."/>
        </authorList>
    </citation>
    <scope>NUCLEOTIDE SEQUENCE [LARGE SCALE GENOMIC DNA]</scope>
    <source>
        <strain evidence="2 3">W11-5</strain>
    </source>
</reference>
<organism evidence="2 3">
    <name type="scientific">Isoalcanivorax pacificus W11-5</name>
    <dbReference type="NCBI Taxonomy" id="391936"/>
    <lineage>
        <taxon>Bacteria</taxon>
        <taxon>Pseudomonadati</taxon>
        <taxon>Pseudomonadota</taxon>
        <taxon>Gammaproteobacteria</taxon>
        <taxon>Oceanospirillales</taxon>
        <taxon>Alcanivoracaceae</taxon>
        <taxon>Isoalcanivorax</taxon>
    </lineage>
</organism>